<protein>
    <recommendedName>
        <fullName evidence="3">Restriction alleviation protein, Lar family</fullName>
    </recommendedName>
</protein>
<name>A0ABW3RWM9_9BACL</name>
<accession>A0ABW3RWM9</accession>
<sequence>MDTLNGIKCPWCKEPAKIESYVRNNIKGTGLSTIVFCDNDDCEVQPCTDSTRASWAIADARAWRK</sequence>
<reference evidence="2" key="1">
    <citation type="journal article" date="2019" name="Int. J. Syst. Evol. Microbiol.">
        <title>The Global Catalogue of Microorganisms (GCM) 10K type strain sequencing project: providing services to taxonomists for standard genome sequencing and annotation.</title>
        <authorList>
            <consortium name="The Broad Institute Genomics Platform"/>
            <consortium name="The Broad Institute Genome Sequencing Center for Infectious Disease"/>
            <person name="Wu L."/>
            <person name="Ma J."/>
        </authorList>
    </citation>
    <scope>NUCLEOTIDE SEQUENCE [LARGE SCALE GENOMIC DNA]</scope>
    <source>
        <strain evidence="2">CCUG 59189</strain>
    </source>
</reference>
<evidence type="ECO:0000313" key="1">
    <source>
        <dbReference type="EMBL" id="MFD1176884.1"/>
    </source>
</evidence>
<comment type="caution">
    <text evidence="1">The sequence shown here is derived from an EMBL/GenBank/DDBJ whole genome shotgun (WGS) entry which is preliminary data.</text>
</comment>
<keyword evidence="2" id="KW-1185">Reference proteome</keyword>
<evidence type="ECO:0000313" key="2">
    <source>
        <dbReference type="Proteomes" id="UP001597262"/>
    </source>
</evidence>
<dbReference type="RefSeq" id="WP_379319325.1">
    <property type="nucleotide sequence ID" value="NZ_JBHTLM010000006.1"/>
</dbReference>
<dbReference type="EMBL" id="JBHTLM010000006">
    <property type="protein sequence ID" value="MFD1176884.1"/>
    <property type="molecule type" value="Genomic_DNA"/>
</dbReference>
<gene>
    <name evidence="1" type="ORF">ACFQ3W_11310</name>
</gene>
<organism evidence="1 2">
    <name type="scientific">Paenibacillus puldeungensis</name>
    <dbReference type="NCBI Taxonomy" id="696536"/>
    <lineage>
        <taxon>Bacteria</taxon>
        <taxon>Bacillati</taxon>
        <taxon>Bacillota</taxon>
        <taxon>Bacilli</taxon>
        <taxon>Bacillales</taxon>
        <taxon>Paenibacillaceae</taxon>
        <taxon>Paenibacillus</taxon>
    </lineage>
</organism>
<proteinExistence type="predicted"/>
<dbReference type="Proteomes" id="UP001597262">
    <property type="component" value="Unassembled WGS sequence"/>
</dbReference>
<evidence type="ECO:0008006" key="3">
    <source>
        <dbReference type="Google" id="ProtNLM"/>
    </source>
</evidence>